<sequence length="952" mass="102576">MESNLYSQWVATQIPEPSQQQALSHNGGAQHEASTRGLDDWSKDRSQNVNTSGLPGHSPTMTAQTMDLNDYTTLGDLSSSTSSSFYNPYLAGIASLYPSISSTLSPYNAIPYGQQWAAAPSQIPVSSYSSLNGATTAPSTSQSHQTPQVHQPVASQIQTSPPPQPTQHSPSHQMIIDPLLTLNSTSSSLQNAFSSSAAYPSISAQQQSQSQQSPQTQAAQPISQRSYFNQPLMYSPAYYRPPAQSSPQGTLSPQALHSPSVPMMQNTFYAHPQSQTQLQSALVSPPPASQTMVSSITPMHGETPSGSTINSASFSAAASGPTPEEKEERKRKFLNNLRPLLQSSAFSGAQAVQHLTDRIADYGLAEVEAQTRLDILARIRDGAGNHYYRAWSENPLAVEITREWLKAAAKDNSGALQETAMPLLHLIDRLPFNLVSLASSKLGKVIRSLGKGDRSSAIKDMASNLERRWLDMLSVKEENGKEDTKKRKANESNSTNKAAAPNKKAAIGSSSSTKPVIVKREVKAALPPAPVKDAKADSSFFSAPKPKAKLPSFKKALAPPLLKKDESGSSNSSNVSQPINFNPFEEALKSMKVQRRDSPASATPPSQMSLPVNGPQSSLAKSVRKRKSVTWASDDKLEVVKLIERAIYDDDPTEGVHGMHTSRDLDREEGAALHAHLFEETADWSEPVLIEMPPEPDPSNPRILPRGSSSQEKATQDEREAASLSAIYAANQIPDSPAEPASVISEEDAMKDAKDMELGEEFTNQFFPNGSMDMGTGMAVDPVADVSTLIGQLHSNVPMDTSPITEKMSASLPTALAGFQPEQVQQLLAQLSSTMGAAGQSSFTQFPSATGNGGDAAWGTSSAPQQFPSDYSQVYGEDGDKQFPGRSGWDDRGGRGGRGRGASRGTRGRGDDWGGKPYPTRKSRPCVFFQQQRCKYGDQCDFLHELVPSGER</sequence>
<feature type="region of interest" description="Disordered" evidence="6">
    <location>
        <begin position="130"/>
        <end position="171"/>
    </location>
</feature>
<comment type="subcellular location">
    <subcellularLocation>
        <location evidence="4">Nucleus</location>
    </subcellularLocation>
</comment>
<gene>
    <name evidence="9" type="ORF">CPB83DRAFT_858083</name>
</gene>
<dbReference type="SUPFAM" id="SSF47676">
    <property type="entry name" value="Conserved domain common to transcription factors TFIIS, elongin A, CRSP70"/>
    <property type="match status" value="1"/>
</dbReference>
<evidence type="ECO:0000313" key="10">
    <source>
        <dbReference type="Proteomes" id="UP000807306"/>
    </source>
</evidence>
<feature type="region of interest" description="Disordered" evidence="6">
    <location>
        <begin position="591"/>
        <end position="621"/>
    </location>
</feature>
<dbReference type="InterPro" id="IPR036855">
    <property type="entry name" value="Znf_CCCH_sf"/>
</dbReference>
<organism evidence="9 10">
    <name type="scientific">Crepidotus variabilis</name>
    <dbReference type="NCBI Taxonomy" id="179855"/>
    <lineage>
        <taxon>Eukaryota</taxon>
        <taxon>Fungi</taxon>
        <taxon>Dikarya</taxon>
        <taxon>Basidiomycota</taxon>
        <taxon>Agaricomycotina</taxon>
        <taxon>Agaricomycetes</taxon>
        <taxon>Agaricomycetidae</taxon>
        <taxon>Agaricales</taxon>
        <taxon>Agaricineae</taxon>
        <taxon>Crepidotaceae</taxon>
        <taxon>Crepidotus</taxon>
    </lineage>
</organism>
<keyword evidence="1 5" id="KW-0479">Metal-binding</keyword>
<keyword evidence="4" id="KW-0539">Nucleus</keyword>
<feature type="compositionally biased region" description="Polar residues" evidence="6">
    <location>
        <begin position="243"/>
        <end position="259"/>
    </location>
</feature>
<dbReference type="InterPro" id="IPR017923">
    <property type="entry name" value="TFIIS_N"/>
</dbReference>
<feature type="region of interest" description="Disordered" evidence="6">
    <location>
        <begin position="842"/>
        <end position="924"/>
    </location>
</feature>
<dbReference type="Pfam" id="PF08711">
    <property type="entry name" value="Med26"/>
    <property type="match status" value="1"/>
</dbReference>
<feature type="domain" description="TFIIS N-terminal" evidence="8">
    <location>
        <begin position="399"/>
        <end position="476"/>
    </location>
</feature>
<keyword evidence="3 5" id="KW-0862">Zinc</keyword>
<dbReference type="PROSITE" id="PS51319">
    <property type="entry name" value="TFIIS_N"/>
    <property type="match status" value="1"/>
</dbReference>
<evidence type="ECO:0000256" key="4">
    <source>
        <dbReference type="PROSITE-ProRule" id="PRU00649"/>
    </source>
</evidence>
<dbReference type="InterPro" id="IPR035441">
    <property type="entry name" value="TFIIS/LEDGF_dom_sf"/>
</dbReference>
<keyword evidence="10" id="KW-1185">Reference proteome</keyword>
<feature type="compositionally biased region" description="Basic and acidic residues" evidence="6">
    <location>
        <begin position="878"/>
        <end position="894"/>
    </location>
</feature>
<evidence type="ECO:0000256" key="2">
    <source>
        <dbReference type="ARBA" id="ARBA00022771"/>
    </source>
</evidence>
<evidence type="ECO:0000259" key="7">
    <source>
        <dbReference type="PROSITE" id="PS50103"/>
    </source>
</evidence>
<feature type="compositionally biased region" description="Polar residues" evidence="6">
    <location>
        <begin position="130"/>
        <end position="149"/>
    </location>
</feature>
<feature type="compositionally biased region" description="Polar residues" evidence="6">
    <location>
        <begin position="859"/>
        <end position="872"/>
    </location>
</feature>
<feature type="domain" description="C3H1-type" evidence="7">
    <location>
        <begin position="920"/>
        <end position="947"/>
    </location>
</feature>
<dbReference type="SMART" id="SM00356">
    <property type="entry name" value="ZnF_C3H1"/>
    <property type="match status" value="1"/>
</dbReference>
<dbReference type="OrthoDB" id="6159439at2759"/>
<feature type="region of interest" description="Disordered" evidence="6">
    <location>
        <begin position="562"/>
        <end position="581"/>
    </location>
</feature>
<evidence type="ECO:0008006" key="11">
    <source>
        <dbReference type="Google" id="ProtNLM"/>
    </source>
</evidence>
<evidence type="ECO:0000256" key="3">
    <source>
        <dbReference type="ARBA" id="ARBA00022833"/>
    </source>
</evidence>
<evidence type="ECO:0000256" key="1">
    <source>
        <dbReference type="ARBA" id="ARBA00022723"/>
    </source>
</evidence>
<name>A0A9P6EBW8_9AGAR</name>
<evidence type="ECO:0000256" key="5">
    <source>
        <dbReference type="PROSITE-ProRule" id="PRU00723"/>
    </source>
</evidence>
<dbReference type="Gene3D" id="4.10.1000.10">
    <property type="entry name" value="Zinc finger, CCCH-type"/>
    <property type="match status" value="1"/>
</dbReference>
<reference evidence="9" key="1">
    <citation type="submission" date="2020-11" db="EMBL/GenBank/DDBJ databases">
        <authorList>
            <consortium name="DOE Joint Genome Institute"/>
            <person name="Ahrendt S."/>
            <person name="Riley R."/>
            <person name="Andreopoulos W."/>
            <person name="Labutti K."/>
            <person name="Pangilinan J."/>
            <person name="Ruiz-Duenas F.J."/>
            <person name="Barrasa J.M."/>
            <person name="Sanchez-Garcia M."/>
            <person name="Camarero S."/>
            <person name="Miyauchi S."/>
            <person name="Serrano A."/>
            <person name="Linde D."/>
            <person name="Babiker R."/>
            <person name="Drula E."/>
            <person name="Ayuso-Fernandez I."/>
            <person name="Pacheco R."/>
            <person name="Padilla G."/>
            <person name="Ferreira P."/>
            <person name="Barriuso J."/>
            <person name="Kellner H."/>
            <person name="Castanera R."/>
            <person name="Alfaro M."/>
            <person name="Ramirez L."/>
            <person name="Pisabarro A.G."/>
            <person name="Kuo A."/>
            <person name="Tritt A."/>
            <person name="Lipzen A."/>
            <person name="He G."/>
            <person name="Yan M."/>
            <person name="Ng V."/>
            <person name="Cullen D."/>
            <person name="Martin F."/>
            <person name="Rosso M.-N."/>
            <person name="Henrissat B."/>
            <person name="Hibbett D."/>
            <person name="Martinez A.T."/>
            <person name="Grigoriev I.V."/>
        </authorList>
    </citation>
    <scope>NUCLEOTIDE SEQUENCE</scope>
    <source>
        <strain evidence="9">CBS 506.95</strain>
    </source>
</reference>
<keyword evidence="2 5" id="KW-0863">Zinc-finger</keyword>
<evidence type="ECO:0000256" key="6">
    <source>
        <dbReference type="SAM" id="MobiDB-lite"/>
    </source>
</evidence>
<feature type="compositionally biased region" description="Polar residues" evidence="6">
    <location>
        <begin position="600"/>
        <end position="620"/>
    </location>
</feature>
<dbReference type="EMBL" id="MU157873">
    <property type="protein sequence ID" value="KAF9526266.1"/>
    <property type="molecule type" value="Genomic_DNA"/>
</dbReference>
<feature type="region of interest" description="Disordered" evidence="6">
    <location>
        <begin position="238"/>
        <end position="259"/>
    </location>
</feature>
<dbReference type="Proteomes" id="UP000807306">
    <property type="component" value="Unassembled WGS sequence"/>
</dbReference>
<dbReference type="InterPro" id="IPR000571">
    <property type="entry name" value="Znf_CCCH"/>
</dbReference>
<feature type="zinc finger region" description="C3H1-type" evidence="5">
    <location>
        <begin position="920"/>
        <end position="947"/>
    </location>
</feature>
<evidence type="ECO:0000313" key="9">
    <source>
        <dbReference type="EMBL" id="KAF9526266.1"/>
    </source>
</evidence>
<feature type="compositionally biased region" description="Polar residues" evidence="6">
    <location>
        <begin position="304"/>
        <end position="316"/>
    </location>
</feature>
<dbReference type="SUPFAM" id="SSF90229">
    <property type="entry name" value="CCCH zinc finger"/>
    <property type="match status" value="1"/>
</dbReference>
<evidence type="ECO:0000259" key="8">
    <source>
        <dbReference type="PROSITE" id="PS51319"/>
    </source>
</evidence>
<feature type="compositionally biased region" description="Polar residues" evidence="6">
    <location>
        <begin position="47"/>
        <end position="63"/>
    </location>
</feature>
<feature type="compositionally biased region" description="Basic and acidic residues" evidence="6">
    <location>
        <begin position="33"/>
        <end position="46"/>
    </location>
</feature>
<feature type="compositionally biased region" description="Basic and acidic residues" evidence="6">
    <location>
        <begin position="476"/>
        <end position="485"/>
    </location>
</feature>
<accession>A0A9P6EBW8</accession>
<comment type="caution">
    <text evidence="9">The sequence shown here is derived from an EMBL/GenBank/DDBJ whole genome shotgun (WGS) entry which is preliminary data.</text>
</comment>
<protein>
    <recommendedName>
        <fullName evidence="11">MHC class I region proline-rich protein CAT53</fullName>
    </recommendedName>
</protein>
<dbReference type="GO" id="GO:0005634">
    <property type="term" value="C:nucleus"/>
    <property type="evidence" value="ECO:0007669"/>
    <property type="project" value="UniProtKB-SubCell"/>
</dbReference>
<feature type="region of interest" description="Disordered" evidence="6">
    <location>
        <begin position="476"/>
        <end position="513"/>
    </location>
</feature>
<feature type="region of interest" description="Disordered" evidence="6">
    <location>
        <begin position="1"/>
        <end position="63"/>
    </location>
</feature>
<feature type="compositionally biased region" description="Low complexity" evidence="6">
    <location>
        <begin position="496"/>
        <end position="506"/>
    </location>
</feature>
<dbReference type="GO" id="GO:0008270">
    <property type="term" value="F:zinc ion binding"/>
    <property type="evidence" value="ECO:0007669"/>
    <property type="project" value="UniProtKB-KW"/>
</dbReference>
<dbReference type="PROSITE" id="PS50103">
    <property type="entry name" value="ZF_C3H1"/>
    <property type="match status" value="1"/>
</dbReference>
<dbReference type="Gene3D" id="1.20.930.10">
    <property type="entry name" value="Conserved domain common to transcription factors TFIIS, elongin A, CRSP70"/>
    <property type="match status" value="1"/>
</dbReference>
<feature type="region of interest" description="Disordered" evidence="6">
    <location>
        <begin position="689"/>
        <end position="721"/>
    </location>
</feature>
<proteinExistence type="predicted"/>
<feature type="compositionally biased region" description="Polar residues" evidence="6">
    <location>
        <begin position="1"/>
        <end position="24"/>
    </location>
</feature>
<feature type="region of interest" description="Disordered" evidence="6">
    <location>
        <begin position="284"/>
        <end position="330"/>
    </location>
</feature>
<dbReference type="AlphaFoldDB" id="A0A9P6EBW8"/>